<sequence length="118" mass="14263">MLIKINQSINETKLISLSIQRMENKSITLEDRILMLPIELQYYIDEYNLEHRNKMKFVLYELKQYTKQEDCDLSFCNKSGPSYMMYCVEMYYGYYRYCSCDCMVDGIEEIDNLYFVPV</sequence>
<dbReference type="AlphaFoldDB" id="A0A6C0AVZ2"/>
<protein>
    <submittedName>
        <fullName evidence="1">Uncharacterized protein</fullName>
    </submittedName>
</protein>
<evidence type="ECO:0000313" key="1">
    <source>
        <dbReference type="EMBL" id="QHS83451.1"/>
    </source>
</evidence>
<dbReference type="EMBL" id="MN738756">
    <property type="protein sequence ID" value="QHS83451.1"/>
    <property type="molecule type" value="Genomic_DNA"/>
</dbReference>
<reference evidence="1" key="1">
    <citation type="journal article" date="2020" name="Nature">
        <title>Giant virus diversity and host interactions through global metagenomics.</title>
        <authorList>
            <person name="Schulz F."/>
            <person name="Roux S."/>
            <person name="Paez-Espino D."/>
            <person name="Jungbluth S."/>
            <person name="Walsh D.A."/>
            <person name="Denef V.J."/>
            <person name="McMahon K.D."/>
            <person name="Konstantinidis K.T."/>
            <person name="Eloe-Fadrosh E.A."/>
            <person name="Kyrpides N.C."/>
            <person name="Woyke T."/>
        </authorList>
    </citation>
    <scope>NUCLEOTIDE SEQUENCE</scope>
    <source>
        <strain evidence="1">GVMAG-S-ERX555943-30</strain>
    </source>
</reference>
<proteinExistence type="predicted"/>
<accession>A0A6C0AVZ2</accession>
<organism evidence="1">
    <name type="scientific">viral metagenome</name>
    <dbReference type="NCBI Taxonomy" id="1070528"/>
    <lineage>
        <taxon>unclassified sequences</taxon>
        <taxon>metagenomes</taxon>
        <taxon>organismal metagenomes</taxon>
    </lineage>
</organism>
<name>A0A6C0AVZ2_9ZZZZ</name>